<dbReference type="EMBL" id="FZQP02002081">
    <property type="protein sequence ID" value="VVC94643.1"/>
    <property type="molecule type" value="Genomic_DNA"/>
</dbReference>
<feature type="compositionally biased region" description="Acidic residues" evidence="1">
    <location>
        <begin position="8"/>
        <end position="18"/>
    </location>
</feature>
<evidence type="ECO:0000313" key="3">
    <source>
        <dbReference type="Proteomes" id="UP000324832"/>
    </source>
</evidence>
<reference evidence="2 3" key="1">
    <citation type="submission" date="2017-07" db="EMBL/GenBank/DDBJ databases">
        <authorList>
            <person name="Talla V."/>
            <person name="Backstrom N."/>
        </authorList>
    </citation>
    <scope>NUCLEOTIDE SEQUENCE [LARGE SCALE GENOMIC DNA]</scope>
</reference>
<keyword evidence="3" id="KW-1185">Reference proteome</keyword>
<feature type="region of interest" description="Disordered" evidence="1">
    <location>
        <begin position="1"/>
        <end position="20"/>
    </location>
</feature>
<feature type="compositionally biased region" description="Basic and acidic residues" evidence="1">
    <location>
        <begin position="39"/>
        <end position="77"/>
    </location>
</feature>
<evidence type="ECO:0000313" key="2">
    <source>
        <dbReference type="EMBL" id="VVC94643.1"/>
    </source>
</evidence>
<feature type="region of interest" description="Disordered" evidence="1">
    <location>
        <begin position="32"/>
        <end position="352"/>
    </location>
</feature>
<feature type="compositionally biased region" description="Basic residues" evidence="1">
    <location>
        <begin position="289"/>
        <end position="305"/>
    </location>
</feature>
<accession>A0A5E4QAF5</accession>
<feature type="compositionally biased region" description="Basic residues" evidence="1">
    <location>
        <begin position="313"/>
        <end position="324"/>
    </location>
</feature>
<gene>
    <name evidence="2" type="ORF">LSINAPIS_LOCUS6546</name>
</gene>
<organism evidence="2 3">
    <name type="scientific">Leptidea sinapis</name>
    <dbReference type="NCBI Taxonomy" id="189913"/>
    <lineage>
        <taxon>Eukaryota</taxon>
        <taxon>Metazoa</taxon>
        <taxon>Ecdysozoa</taxon>
        <taxon>Arthropoda</taxon>
        <taxon>Hexapoda</taxon>
        <taxon>Insecta</taxon>
        <taxon>Pterygota</taxon>
        <taxon>Neoptera</taxon>
        <taxon>Endopterygota</taxon>
        <taxon>Lepidoptera</taxon>
        <taxon>Glossata</taxon>
        <taxon>Ditrysia</taxon>
        <taxon>Papilionoidea</taxon>
        <taxon>Pieridae</taxon>
        <taxon>Dismorphiinae</taxon>
        <taxon>Leptidea</taxon>
    </lineage>
</organism>
<name>A0A5E4QAF5_9NEOP</name>
<protein>
    <submittedName>
        <fullName evidence="2">Uncharacterized protein</fullName>
    </submittedName>
</protein>
<proteinExistence type="predicted"/>
<dbReference type="Proteomes" id="UP000324832">
    <property type="component" value="Unassembled WGS sequence"/>
</dbReference>
<feature type="compositionally biased region" description="Basic and acidic residues" evidence="1">
    <location>
        <begin position="88"/>
        <end position="139"/>
    </location>
</feature>
<sequence>MADKETSEPEDIPSDFFDDFNKEDFMEGLSVIDSWNDGDNPRERHILGEDVDRVQDLRELINNEEKDMAPHQEKTQHDQPGLTPSNNDSKEDHKPTNHLDDYIKPGSRRDPSKTKEAIKRDKQIKVKEYLAKHLEDDLRPPGTELDSYYEDTKTTKVLKPAYRQEKSYEKHEILESQSRKHSRDPQSFKKVNKINVPKQRWLSPTKRHWEASKHQYSPRQKISPHWHQSPRQHYSPRQDHSPRRQGSQRHQYSPRRKVSPQWKNSPRRQVSPYRRQHSPLQRRPTSPHYSHHWSPQRHSPIRSSRRYSPQERRSHRSRSPHRPLRSSLSRSRSRSYSQSAKDKRSNFPYPNNYSSIATHELYHQQTSQYDATYPQAQAYPAYDVNYAPPQQEPFPQPVPAPISTVVSVNPDTYPEMVPPPLVVNSVPSQSLESKPILHYDALAKLVADGKLSHEDYLKLAPPSHSLNHGMETTERISVINRCTEAISRLGNLSLPNRLKISHFPGQEQKCIEPQFVSPLKRQTAMEFYFSNMNKSMISQRNKEVLDTVITTLSLEKIVARPKMTSNNTKDVAVQTTKPVCEVCEIREYTKFSEVGTAVDPKHFSSSVHTQVLDEDLYNSKALFNAMGGSSAQISLAHLTPAQLVSQLAAKAKSLKEPDSPQSLNARNVPNYNYFNRRGEYPESNFNYRY</sequence>
<evidence type="ECO:0000256" key="1">
    <source>
        <dbReference type="SAM" id="MobiDB-lite"/>
    </source>
</evidence>
<feature type="compositionally biased region" description="Basic and acidic residues" evidence="1">
    <location>
        <begin position="162"/>
        <end position="187"/>
    </location>
</feature>
<dbReference type="AlphaFoldDB" id="A0A5E4QAF5"/>